<evidence type="ECO:0000256" key="3">
    <source>
        <dbReference type="ARBA" id="ARBA00022525"/>
    </source>
</evidence>
<evidence type="ECO:0000313" key="5">
    <source>
        <dbReference type="EMBL" id="KAG9063234.1"/>
    </source>
</evidence>
<proteinExistence type="predicted"/>
<dbReference type="OrthoDB" id="2304312at2759"/>
<name>A0A9P8BNW5_9FUNG</name>
<evidence type="ECO:0000256" key="2">
    <source>
        <dbReference type="ARBA" id="ARBA00004613"/>
    </source>
</evidence>
<keyword evidence="3" id="KW-0964">Secreted</keyword>
<keyword evidence="6" id="KW-1185">Reference proteome</keyword>
<dbReference type="InterPro" id="IPR045379">
    <property type="entry name" value="Crinkler_N"/>
</dbReference>
<evidence type="ECO:0000256" key="1">
    <source>
        <dbReference type="ARBA" id="ARBA00004340"/>
    </source>
</evidence>
<feature type="domain" description="Crinkler effector protein N-terminal" evidence="4">
    <location>
        <begin position="3"/>
        <end position="46"/>
    </location>
</feature>
<dbReference type="EMBL" id="JAHRHY010000017">
    <property type="protein sequence ID" value="KAG9063234.1"/>
    <property type="molecule type" value="Genomic_DNA"/>
</dbReference>
<gene>
    <name evidence="5" type="ORF">KI688_004838</name>
</gene>
<evidence type="ECO:0000259" key="4">
    <source>
        <dbReference type="Pfam" id="PF20147"/>
    </source>
</evidence>
<dbReference type="Pfam" id="PF20147">
    <property type="entry name" value="Crinkler"/>
    <property type="match status" value="1"/>
</dbReference>
<organism evidence="5 6">
    <name type="scientific">Linnemannia hyalina</name>
    <dbReference type="NCBI Taxonomy" id="64524"/>
    <lineage>
        <taxon>Eukaryota</taxon>
        <taxon>Fungi</taxon>
        <taxon>Fungi incertae sedis</taxon>
        <taxon>Mucoromycota</taxon>
        <taxon>Mortierellomycotina</taxon>
        <taxon>Mortierellomycetes</taxon>
        <taxon>Mortierellales</taxon>
        <taxon>Mortierellaceae</taxon>
        <taxon>Linnemannia</taxon>
    </lineage>
</organism>
<dbReference type="GO" id="GO:0043657">
    <property type="term" value="C:host cell"/>
    <property type="evidence" value="ECO:0007669"/>
    <property type="project" value="UniProtKB-SubCell"/>
</dbReference>
<sequence>MTEATSQALSVEINPKTVDGLKKVIKAEIPDTFNRVDAKDLTLWRSPKKTIHITVQRPPSAHAPLAVPVPVRARSSTPFSDESRAGTPLSGDLRDAIKNITDKVFRNRIKTCRLSRQLRARRIFFATHYNWYSGATEGPTIFESVLRPIVQD</sequence>
<protein>
    <recommendedName>
        <fullName evidence="4">Crinkler effector protein N-terminal domain-containing protein</fullName>
    </recommendedName>
</protein>
<dbReference type="Proteomes" id="UP000707451">
    <property type="component" value="Unassembled WGS sequence"/>
</dbReference>
<reference evidence="5" key="1">
    <citation type="submission" date="2021-06" db="EMBL/GenBank/DDBJ databases">
        <title>Genome Sequence of Mortierella hyaline Strain SCG-10, a Cold-Adapted, Nitrate-Reducing Fungus Isolated from Soil in Minnesota, USA.</title>
        <authorList>
            <person name="Aldossari N."/>
        </authorList>
    </citation>
    <scope>NUCLEOTIDE SEQUENCE</scope>
    <source>
        <strain evidence="5">SCG-10</strain>
    </source>
</reference>
<dbReference type="GO" id="GO:0005576">
    <property type="term" value="C:extracellular region"/>
    <property type="evidence" value="ECO:0007669"/>
    <property type="project" value="UniProtKB-SubCell"/>
</dbReference>
<evidence type="ECO:0000313" key="6">
    <source>
        <dbReference type="Proteomes" id="UP000707451"/>
    </source>
</evidence>
<dbReference type="AlphaFoldDB" id="A0A9P8BNW5"/>
<comment type="caution">
    <text evidence="5">The sequence shown here is derived from an EMBL/GenBank/DDBJ whole genome shotgun (WGS) entry which is preliminary data.</text>
</comment>
<comment type="subcellular location">
    <subcellularLocation>
        <location evidence="1">Host cell</location>
    </subcellularLocation>
    <subcellularLocation>
        <location evidence="2">Secreted</location>
    </subcellularLocation>
</comment>
<accession>A0A9P8BNW5</accession>